<dbReference type="Proteomes" id="UP000317078">
    <property type="component" value="Unassembled WGS sequence"/>
</dbReference>
<accession>A0A502GGC6</accession>
<sequence length="531" mass="60545">MVDITVELTQLLQRSGGAPFLFVGSGFARRYIGLETWSKLLERFCVGLKDYRYYLSSANGDLPYTASLIAKDFHEFWWAAPDYEQSRRLFGGQVNDFASALKIEISNHLRAISVDYERDGMLKQEIELLSQMNVDGIITTNWDLLLEELFPDYKVFIGQQELLFSNPQSVAEIYKIHGCSSQPASLVLTREDYADFQKRNPYLAAKLITIFVEHPVIFLGYSINDPHIQAIIASIAECLTPDKLVQFERNLIFVGRPAEGQGDAFEGAMITIGRDRIRVTNIITDDFSKIYAAVDATKRRIPARVLRYCKEQMYELVRSSTPETKLAVLDLDEIDQKEDVEFVVGVGVATKQQSEAFEIHSDLVRSSLGARGYAGVLPDDILADIVRDQSQYSAVDLLKSSYPSFLRLSNRYIPAFRYLRAAGVDSQAALDRSDFDAARTIVKRTNKEGFEVESYRKQYEREFFGLTTAEMLEKTTPEKALLMIPFQQRDEVDTNVLRVFLEQNVQRMLKGSYASFFRKLICFYDAVEFGF</sequence>
<comment type="caution">
    <text evidence="1">The sequence shown here is derived from an EMBL/GenBank/DDBJ whole genome shotgun (WGS) entry which is preliminary data.</text>
</comment>
<evidence type="ECO:0000313" key="1">
    <source>
        <dbReference type="EMBL" id="TPG61337.1"/>
    </source>
</evidence>
<gene>
    <name evidence="1" type="ORF">EAH89_01955</name>
</gene>
<dbReference type="InterPro" id="IPR011202">
    <property type="entry name" value="UCP014677"/>
</dbReference>
<organism evidence="1 2">
    <name type="scientific">Muricoccus nepalensis</name>
    <dbReference type="NCBI Taxonomy" id="1854500"/>
    <lineage>
        <taxon>Bacteria</taxon>
        <taxon>Pseudomonadati</taxon>
        <taxon>Pseudomonadota</taxon>
        <taxon>Alphaproteobacteria</taxon>
        <taxon>Acetobacterales</taxon>
        <taxon>Roseomonadaceae</taxon>
        <taxon>Muricoccus</taxon>
    </lineage>
</organism>
<reference evidence="1 2" key="1">
    <citation type="journal article" date="2019" name="Environ. Microbiol.">
        <title>Species interactions and distinct microbial communities in high Arctic permafrost affected cryosols are associated with the CH4 and CO2 gas fluxes.</title>
        <authorList>
            <person name="Altshuler I."/>
            <person name="Hamel J."/>
            <person name="Turney S."/>
            <person name="Magnuson E."/>
            <person name="Levesque R."/>
            <person name="Greer C."/>
            <person name="Whyte L.G."/>
        </authorList>
    </citation>
    <scope>NUCLEOTIDE SEQUENCE [LARGE SCALE GENOMIC DNA]</scope>
    <source>
        <strain evidence="1 2">S9.3B</strain>
    </source>
</reference>
<keyword evidence="2" id="KW-1185">Reference proteome</keyword>
<dbReference type="OrthoDB" id="7357874at2"/>
<dbReference type="RefSeq" id="WP_140881065.1">
    <property type="nucleotide sequence ID" value="NZ_RCZP01000001.1"/>
</dbReference>
<dbReference type="EMBL" id="RCZP01000001">
    <property type="protein sequence ID" value="TPG61337.1"/>
    <property type="molecule type" value="Genomic_DNA"/>
</dbReference>
<name>A0A502GGC6_9PROT</name>
<dbReference type="AlphaFoldDB" id="A0A502GGC6"/>
<protein>
    <submittedName>
        <fullName evidence="1">Uncharacterized protein</fullName>
    </submittedName>
</protein>
<evidence type="ECO:0000313" key="2">
    <source>
        <dbReference type="Proteomes" id="UP000317078"/>
    </source>
</evidence>
<dbReference type="PIRSF" id="PIRSF014677">
    <property type="entry name" value="UCP014677"/>
    <property type="match status" value="1"/>
</dbReference>
<dbReference type="Pfam" id="PF13289">
    <property type="entry name" value="SIR2_2"/>
    <property type="match status" value="1"/>
</dbReference>
<proteinExistence type="predicted"/>